<dbReference type="AlphaFoldDB" id="A0A7W6M801"/>
<keyword evidence="3" id="KW-0238">DNA-binding</keyword>
<name>A0A7W6M801_9RHOB</name>
<sequence length="136" mass="14833">MTKLVDIATQHDSASTTVMIVESHAELGTLWQRHLERLGMDVARVATQDAAIGLLSEKSFDIIVLDLILDEGSALAVADYADYRQPDARVVFVTNTSFFSDGSIFSHSANVRAFLPSTTPPDDLAAVVEHYGSDRH</sequence>
<dbReference type="EMBL" id="JACIFU010000001">
    <property type="protein sequence ID" value="MBB4173136.1"/>
    <property type="molecule type" value="Genomic_DNA"/>
</dbReference>
<dbReference type="RefSeq" id="WP_052836076.1">
    <property type="nucleotide sequence ID" value="NZ_JACIFU010000001.1"/>
</dbReference>
<organism evidence="3 4">
    <name type="scientific">Sulfitobacter noctilucicola</name>
    <dbReference type="NCBI Taxonomy" id="1342301"/>
    <lineage>
        <taxon>Bacteria</taxon>
        <taxon>Pseudomonadati</taxon>
        <taxon>Pseudomonadota</taxon>
        <taxon>Alphaproteobacteria</taxon>
        <taxon>Rhodobacterales</taxon>
        <taxon>Roseobacteraceae</taxon>
        <taxon>Sulfitobacter</taxon>
    </lineage>
</organism>
<dbReference type="Proteomes" id="UP000565745">
    <property type="component" value="Unassembled WGS sequence"/>
</dbReference>
<dbReference type="InterPro" id="IPR011006">
    <property type="entry name" value="CheY-like_superfamily"/>
</dbReference>
<protein>
    <submittedName>
        <fullName evidence="3">DNA-binding NtrC family response regulator</fullName>
    </submittedName>
</protein>
<comment type="caution">
    <text evidence="3">The sequence shown here is derived from an EMBL/GenBank/DDBJ whole genome shotgun (WGS) entry which is preliminary data.</text>
</comment>
<accession>A0A7W6M801</accession>
<feature type="domain" description="Response regulatory" evidence="2">
    <location>
        <begin position="17"/>
        <end position="132"/>
    </location>
</feature>
<dbReference type="GO" id="GO:0003677">
    <property type="term" value="F:DNA binding"/>
    <property type="evidence" value="ECO:0007669"/>
    <property type="project" value="UniProtKB-KW"/>
</dbReference>
<dbReference type="Gene3D" id="3.40.50.2300">
    <property type="match status" value="1"/>
</dbReference>
<dbReference type="PROSITE" id="PS50110">
    <property type="entry name" value="RESPONSE_REGULATORY"/>
    <property type="match status" value="1"/>
</dbReference>
<feature type="modified residue" description="4-aspartylphosphate" evidence="1">
    <location>
        <position position="66"/>
    </location>
</feature>
<dbReference type="InterPro" id="IPR001789">
    <property type="entry name" value="Sig_transdc_resp-reg_receiver"/>
</dbReference>
<keyword evidence="4" id="KW-1185">Reference proteome</keyword>
<keyword evidence="1" id="KW-0597">Phosphoprotein</keyword>
<dbReference type="OrthoDB" id="7874292at2"/>
<evidence type="ECO:0000313" key="4">
    <source>
        <dbReference type="Proteomes" id="UP000565745"/>
    </source>
</evidence>
<evidence type="ECO:0000259" key="2">
    <source>
        <dbReference type="PROSITE" id="PS50110"/>
    </source>
</evidence>
<reference evidence="3 4" key="1">
    <citation type="submission" date="2020-08" db="EMBL/GenBank/DDBJ databases">
        <title>Genomic Encyclopedia of Type Strains, Phase IV (KMG-IV): sequencing the most valuable type-strain genomes for metagenomic binning, comparative biology and taxonomic classification.</title>
        <authorList>
            <person name="Goeker M."/>
        </authorList>
    </citation>
    <scope>NUCLEOTIDE SEQUENCE [LARGE SCALE GENOMIC DNA]</scope>
    <source>
        <strain evidence="3 4">DSM 101015</strain>
    </source>
</reference>
<dbReference type="SUPFAM" id="SSF52172">
    <property type="entry name" value="CheY-like"/>
    <property type="match status" value="1"/>
</dbReference>
<gene>
    <name evidence="3" type="ORF">GGR93_000897</name>
</gene>
<proteinExistence type="predicted"/>
<dbReference type="CDD" id="cd00156">
    <property type="entry name" value="REC"/>
    <property type="match status" value="1"/>
</dbReference>
<dbReference type="GO" id="GO:0000160">
    <property type="term" value="P:phosphorelay signal transduction system"/>
    <property type="evidence" value="ECO:0007669"/>
    <property type="project" value="InterPro"/>
</dbReference>
<evidence type="ECO:0000256" key="1">
    <source>
        <dbReference type="PROSITE-ProRule" id="PRU00169"/>
    </source>
</evidence>
<evidence type="ECO:0000313" key="3">
    <source>
        <dbReference type="EMBL" id="MBB4173136.1"/>
    </source>
</evidence>
<dbReference type="Pfam" id="PF00072">
    <property type="entry name" value="Response_reg"/>
    <property type="match status" value="1"/>
</dbReference>